<dbReference type="OMA" id="CIKYIGT"/>
<keyword evidence="4 7" id="KW-1133">Transmembrane helix</keyword>
<reference evidence="8 9" key="1">
    <citation type="journal article" date="2005" name="Science">
        <title>Genome sequence of Theileria parva, a bovine pathogen that transforms lymphocytes.</title>
        <authorList>
            <person name="Gardner M.J."/>
            <person name="Bishop R."/>
            <person name="Shah T."/>
            <person name="de Villiers E.P."/>
            <person name="Carlton J.M."/>
            <person name="Hall N."/>
            <person name="Ren Q."/>
            <person name="Paulsen I.T."/>
            <person name="Pain A."/>
            <person name="Berriman M."/>
            <person name="Wilson R.J.M."/>
            <person name="Sato S."/>
            <person name="Ralph S.A."/>
            <person name="Mann D.J."/>
            <person name="Xiong Z."/>
            <person name="Shallom S.J."/>
            <person name="Weidman J."/>
            <person name="Jiang L."/>
            <person name="Lynn J."/>
            <person name="Weaver B."/>
            <person name="Shoaibi A."/>
            <person name="Domingo A.R."/>
            <person name="Wasawo D."/>
            <person name="Crabtree J."/>
            <person name="Wortman J.R."/>
            <person name="Haas B."/>
            <person name="Angiuoli S.V."/>
            <person name="Creasy T.H."/>
            <person name="Lu C."/>
            <person name="Suh B."/>
            <person name="Silva J.C."/>
            <person name="Utterback T.R."/>
            <person name="Feldblyum T.V."/>
            <person name="Pertea M."/>
            <person name="Allen J."/>
            <person name="Nierman W.C."/>
            <person name="Taracha E.L.N."/>
            <person name="Salzberg S.L."/>
            <person name="White O.R."/>
            <person name="Fitzhugh H.A."/>
            <person name="Morzaria S."/>
            <person name="Venter J.C."/>
            <person name="Fraser C.M."/>
            <person name="Nene V."/>
        </authorList>
    </citation>
    <scope>NUCLEOTIDE SEQUENCE [LARGE SCALE GENOMIC DNA]</scope>
    <source>
        <strain evidence="8 9">Muguga</strain>
    </source>
</reference>
<keyword evidence="9" id="KW-1185">Reference proteome</keyword>
<dbReference type="VEuPathDB" id="PiroplasmaDB:TpMuguga_03g00369"/>
<feature type="region of interest" description="Disordered" evidence="6">
    <location>
        <begin position="1"/>
        <end position="30"/>
    </location>
</feature>
<evidence type="ECO:0000256" key="5">
    <source>
        <dbReference type="ARBA" id="ARBA00023136"/>
    </source>
</evidence>
<feature type="transmembrane region" description="Helical" evidence="7">
    <location>
        <begin position="720"/>
        <end position="738"/>
    </location>
</feature>
<dbReference type="eggNOG" id="KOG3660">
    <property type="taxonomic scope" value="Eukaryota"/>
</dbReference>
<evidence type="ECO:0000256" key="2">
    <source>
        <dbReference type="ARBA" id="ARBA00022448"/>
    </source>
</evidence>
<dbReference type="GeneID" id="3500376"/>
<evidence type="ECO:0000313" key="9">
    <source>
        <dbReference type="Proteomes" id="UP000001949"/>
    </source>
</evidence>
<feature type="compositionally biased region" description="Low complexity" evidence="6">
    <location>
        <begin position="1"/>
        <end position="10"/>
    </location>
</feature>
<feature type="transmembrane region" description="Helical" evidence="7">
    <location>
        <begin position="621"/>
        <end position="651"/>
    </location>
</feature>
<dbReference type="SUPFAM" id="SSF161070">
    <property type="entry name" value="SNF-like"/>
    <property type="match status" value="1"/>
</dbReference>
<accession>Q4MZY5</accession>
<gene>
    <name evidence="8" type="ordered locus">TP03_0369</name>
</gene>
<name>Q4MZY5_THEPA</name>
<protein>
    <submittedName>
        <fullName evidence="8">Uncharacterized protein</fullName>
    </submittedName>
</protein>
<feature type="transmembrane region" description="Helical" evidence="7">
    <location>
        <begin position="952"/>
        <end position="971"/>
    </location>
</feature>
<keyword evidence="5 7" id="KW-0472">Membrane</keyword>
<feature type="transmembrane region" description="Helical" evidence="7">
    <location>
        <begin position="684"/>
        <end position="708"/>
    </location>
</feature>
<keyword evidence="2" id="KW-0813">Transport</keyword>
<comment type="caution">
    <text evidence="8">The sequence shown here is derived from an EMBL/GenBank/DDBJ whole genome shotgun (WGS) entry which is preliminary data.</text>
</comment>
<evidence type="ECO:0000256" key="6">
    <source>
        <dbReference type="SAM" id="MobiDB-lite"/>
    </source>
</evidence>
<dbReference type="GO" id="GO:0035725">
    <property type="term" value="P:sodium ion transmembrane transport"/>
    <property type="evidence" value="ECO:0007669"/>
    <property type="project" value="TreeGrafter"/>
</dbReference>
<feature type="transmembrane region" description="Helical" evidence="7">
    <location>
        <begin position="814"/>
        <end position="837"/>
    </location>
</feature>
<dbReference type="STRING" id="5875.Q4MZY5"/>
<dbReference type="Proteomes" id="UP000001949">
    <property type="component" value="Unassembled WGS sequence"/>
</dbReference>
<feature type="transmembrane region" description="Helical" evidence="7">
    <location>
        <begin position="537"/>
        <end position="556"/>
    </location>
</feature>
<dbReference type="KEGG" id="tpv:TP03_0369"/>
<dbReference type="GO" id="GO:0005886">
    <property type="term" value="C:plasma membrane"/>
    <property type="evidence" value="ECO:0007669"/>
    <property type="project" value="TreeGrafter"/>
</dbReference>
<feature type="transmembrane region" description="Helical" evidence="7">
    <location>
        <begin position="406"/>
        <end position="427"/>
    </location>
</feature>
<evidence type="ECO:0000256" key="4">
    <source>
        <dbReference type="ARBA" id="ARBA00022989"/>
    </source>
</evidence>
<dbReference type="EMBL" id="AAGK01000005">
    <property type="protein sequence ID" value="EAN31106.1"/>
    <property type="molecule type" value="Genomic_DNA"/>
</dbReference>
<sequence>MDNISMYSIGSGSGINPEPEVDNIHSEHQRPHLRVHTRAKLISDAIEMSKTSSYRRNVYSKISSRLYRNVERDGIQAEANRALMRKDCFQANYNDYIPSDFDKDANERDRLLNIPFDDRIAYGTSQEKTFSLGNVRVPLDYLNSSSSLNLNLTSSFVRSNITFNTNQFSINTSNQSISHPSNSKLDSNISVNQSSIGNIVDQSSINTSNITDQSSIGNVIEQSSIGSSNVIEQASIDYVGSEDNRLVPESQGLIISNMDSSIQQSTKSMKSGLVDQTSIGSRSDNVIVDLIRNGMSPGEVAKLSDVFQHPSCFRSVSGSIIPWLQKQLKSGYWNNNSSLFILCLTMALSVGSVETIFKLNSTWRGLIFLVTYLIAYLFIVQPMLCFELGVGQLFRCSPFEVFDKLFPGMGGVGVAMVILCLLSACIASSRTSAEYLIYFINVFKNNMIWDLSVADIDQCAAIATNALECNKLNPLCYMVNGQCKANKLGKAYTAYQTLFDNVDVDINKIDFRLVIGISVTYLFVFILHMIGLTNFTFFAFILVLVIFFLSHAQLYFSMLLDGSTSFVLDSITKIDYSLLYKNSRLWSHSVRCCIYEYVIGNGIYSTLASKSRIGYDLSLEAVGVGFLSGYITSLQFVSALAIVGYFSVFLYRAPTDILWMLEQDTSFILLPLGFIATHNMERTLLVLQFCCCFILVAFTISIQVEVILSTLSRFLKCKRVYIIGTLCLLLIVVCIPLCNRNGKRVIWFLEIAVGDLGRVFMVLMTCIVIGWFHNVKYQTDRIGGFSVYIFNATFWLFNISASLGELLDETLPLYLWWIVRLVGIIIATTLSLISYYFTDKPNVKAVDRVNASSTTVNSVNNTNPSVVRNRLSVSEVLYILFIGNIEGYRFEIKRISPMNRTNNICWSVVWSIAIKWISCCLLSNSLADIVEEIISAERVQHNIHTIPYNYKVITILLWLFLILIIILYPIIKRKLFRGHFGVGIDLCELPSYPSNKYHYKFTPKKLFKELF</sequence>
<feature type="transmembrane region" description="Helical" evidence="7">
    <location>
        <begin position="745"/>
        <end position="773"/>
    </location>
</feature>
<dbReference type="RefSeq" id="XP_763389.1">
    <property type="nucleotide sequence ID" value="XM_758296.1"/>
</dbReference>
<dbReference type="InParanoid" id="Q4MZY5"/>
<evidence type="ECO:0000313" key="8">
    <source>
        <dbReference type="EMBL" id="EAN31106.1"/>
    </source>
</evidence>
<feature type="transmembrane region" description="Helical" evidence="7">
    <location>
        <begin position="339"/>
        <end position="357"/>
    </location>
</feature>
<feature type="transmembrane region" description="Helical" evidence="7">
    <location>
        <begin position="513"/>
        <end position="531"/>
    </location>
</feature>
<organism evidence="8 9">
    <name type="scientific">Theileria parva</name>
    <name type="common">East coast fever infection agent</name>
    <dbReference type="NCBI Taxonomy" id="5875"/>
    <lineage>
        <taxon>Eukaryota</taxon>
        <taxon>Sar</taxon>
        <taxon>Alveolata</taxon>
        <taxon>Apicomplexa</taxon>
        <taxon>Aconoidasida</taxon>
        <taxon>Piroplasmida</taxon>
        <taxon>Theileriidae</taxon>
        <taxon>Theileria</taxon>
    </lineage>
</organism>
<evidence type="ECO:0000256" key="3">
    <source>
        <dbReference type="ARBA" id="ARBA00022692"/>
    </source>
</evidence>
<keyword evidence="3 7" id="KW-0812">Transmembrane</keyword>
<dbReference type="InterPro" id="IPR037272">
    <property type="entry name" value="SNS_sf"/>
</dbReference>
<proteinExistence type="predicted"/>
<dbReference type="PANTHER" id="PTHR11616">
    <property type="entry name" value="SODIUM/CHLORIDE DEPENDENT TRANSPORTER"/>
    <property type="match status" value="1"/>
</dbReference>
<dbReference type="PANTHER" id="PTHR11616:SF240">
    <property type="entry name" value="BLOATED TUBULES, ISOFORM B-RELATED"/>
    <property type="match status" value="1"/>
</dbReference>
<dbReference type="Pfam" id="PF00209">
    <property type="entry name" value="SNF"/>
    <property type="match status" value="1"/>
</dbReference>
<dbReference type="AlphaFoldDB" id="Q4MZY5"/>
<dbReference type="InterPro" id="IPR000175">
    <property type="entry name" value="Na/ntran_symport"/>
</dbReference>
<comment type="subcellular location">
    <subcellularLocation>
        <location evidence="1">Membrane</location>
        <topology evidence="1">Multi-pass membrane protein</topology>
    </subcellularLocation>
</comment>
<dbReference type="PROSITE" id="PS50267">
    <property type="entry name" value="NA_NEUROTRAN_SYMP_3"/>
    <property type="match status" value="1"/>
</dbReference>
<evidence type="ECO:0000256" key="1">
    <source>
        <dbReference type="ARBA" id="ARBA00004141"/>
    </source>
</evidence>
<feature type="transmembrane region" description="Helical" evidence="7">
    <location>
        <begin position="369"/>
        <end position="394"/>
    </location>
</feature>
<feature type="transmembrane region" description="Helical" evidence="7">
    <location>
        <begin position="785"/>
        <end position="807"/>
    </location>
</feature>
<evidence type="ECO:0000256" key="7">
    <source>
        <dbReference type="SAM" id="Phobius"/>
    </source>
</evidence>